<dbReference type="Proteomes" id="UP000177092">
    <property type="component" value="Unassembled WGS sequence"/>
</dbReference>
<protein>
    <recommendedName>
        <fullName evidence="1">Serine aminopeptidase S33 domain-containing protein</fullName>
    </recommendedName>
</protein>
<evidence type="ECO:0000259" key="1">
    <source>
        <dbReference type="Pfam" id="PF12146"/>
    </source>
</evidence>
<dbReference type="PANTHER" id="PTHR12277:SF81">
    <property type="entry name" value="PROTEIN ABHD13"/>
    <property type="match status" value="1"/>
</dbReference>
<dbReference type="InterPro" id="IPR022742">
    <property type="entry name" value="Hydrolase_4"/>
</dbReference>
<reference evidence="2 3" key="1">
    <citation type="journal article" date="2016" name="Nat. Commun.">
        <title>Thousands of microbial genomes shed light on interconnected biogeochemical processes in an aquifer system.</title>
        <authorList>
            <person name="Anantharaman K."/>
            <person name="Brown C.T."/>
            <person name="Hug L.A."/>
            <person name="Sharon I."/>
            <person name="Castelle C.J."/>
            <person name="Probst A.J."/>
            <person name="Thomas B.C."/>
            <person name="Singh A."/>
            <person name="Wilkins M.J."/>
            <person name="Karaoz U."/>
            <person name="Brodie E.L."/>
            <person name="Williams K.H."/>
            <person name="Hubbard S.S."/>
            <person name="Banfield J.F."/>
        </authorList>
    </citation>
    <scope>NUCLEOTIDE SEQUENCE [LARGE SCALE GENOMIC DNA]</scope>
</reference>
<dbReference type="STRING" id="1798384.A3D03_02000"/>
<dbReference type="Pfam" id="PF12146">
    <property type="entry name" value="Hydrolase_4"/>
    <property type="match status" value="1"/>
</dbReference>
<dbReference type="AlphaFoldDB" id="A0A1F6ABQ6"/>
<dbReference type="Gene3D" id="3.40.50.1820">
    <property type="entry name" value="alpha/beta hydrolase"/>
    <property type="match status" value="1"/>
</dbReference>
<name>A0A1F6ABQ6_9BACT</name>
<dbReference type="InterPro" id="IPR029058">
    <property type="entry name" value="AB_hydrolase_fold"/>
</dbReference>
<sequence length="290" mass="33085">MKYLFFLFLLLIILLLLCFLYTWWKFRQSIYIHANLNQKLIDNYPLDKKSVSFKTSDGEIISAWYTPVINSKAVIILIHGLTDKNGGKALMLPHANYLTKNGYSVLLMDLRSTGESTGSRVHLGTREWKDVEASYNFLKTLPENKDKKIGYFGISMGAATAIITAGKTQRGDFVIASVPYASFNKLFSFQIAREHLYVPLFLPIIKIAAAIELGSHYSDFDPEKLISKIKTHVLIFAAKNDQDVDYKDAEYLYSLANEPKIIWLANTSHDIHKEKPDEFSKRVLDFLSDL</sequence>
<gene>
    <name evidence="2" type="ORF">A3D03_02000</name>
</gene>
<organism evidence="2 3">
    <name type="scientific">Candidatus Gottesmanbacteria bacterium RIFCSPHIGHO2_02_FULL_40_13</name>
    <dbReference type="NCBI Taxonomy" id="1798384"/>
    <lineage>
        <taxon>Bacteria</taxon>
        <taxon>Candidatus Gottesmaniibacteriota</taxon>
    </lineage>
</organism>
<feature type="domain" description="Serine aminopeptidase S33" evidence="1">
    <location>
        <begin position="71"/>
        <end position="182"/>
    </location>
</feature>
<evidence type="ECO:0000313" key="2">
    <source>
        <dbReference type="EMBL" id="OGG22114.1"/>
    </source>
</evidence>
<accession>A0A1F6ABQ6</accession>
<dbReference type="PANTHER" id="PTHR12277">
    <property type="entry name" value="ALPHA/BETA HYDROLASE DOMAIN-CONTAINING PROTEIN"/>
    <property type="match status" value="1"/>
</dbReference>
<evidence type="ECO:0000313" key="3">
    <source>
        <dbReference type="Proteomes" id="UP000177092"/>
    </source>
</evidence>
<proteinExistence type="predicted"/>
<dbReference type="EMBL" id="MFJN01000009">
    <property type="protein sequence ID" value="OGG22114.1"/>
    <property type="molecule type" value="Genomic_DNA"/>
</dbReference>
<dbReference type="SUPFAM" id="SSF53474">
    <property type="entry name" value="alpha/beta-Hydrolases"/>
    <property type="match status" value="1"/>
</dbReference>
<comment type="caution">
    <text evidence="2">The sequence shown here is derived from an EMBL/GenBank/DDBJ whole genome shotgun (WGS) entry which is preliminary data.</text>
</comment>